<reference evidence="2" key="2">
    <citation type="submission" date="2025-09" db="UniProtKB">
        <authorList>
            <consortium name="Ensembl"/>
        </authorList>
    </citation>
    <scope>IDENTIFICATION</scope>
</reference>
<dbReference type="InterPro" id="IPR051835">
    <property type="entry name" value="RAC1-GEF"/>
</dbReference>
<name>A0A9J8ANC1_CYPCA</name>
<proteinExistence type="predicted"/>
<organism evidence="2 3">
    <name type="scientific">Cyprinus carpio carpio</name>
    <dbReference type="NCBI Taxonomy" id="630221"/>
    <lineage>
        <taxon>Eukaryota</taxon>
        <taxon>Metazoa</taxon>
        <taxon>Chordata</taxon>
        <taxon>Craniata</taxon>
        <taxon>Vertebrata</taxon>
        <taxon>Euteleostomi</taxon>
        <taxon>Actinopterygii</taxon>
        <taxon>Neopterygii</taxon>
        <taxon>Teleostei</taxon>
        <taxon>Ostariophysi</taxon>
        <taxon>Cypriniformes</taxon>
        <taxon>Cyprinidae</taxon>
        <taxon>Cyprininae</taxon>
        <taxon>Cyprinus</taxon>
    </lineage>
</organism>
<dbReference type="InterPro" id="IPR011993">
    <property type="entry name" value="PH-like_dom_sf"/>
</dbReference>
<evidence type="ECO:0000259" key="1">
    <source>
        <dbReference type="Pfam" id="PF09380"/>
    </source>
</evidence>
<dbReference type="PANTHER" id="PTHR45858">
    <property type="entry name" value="FERM DOMAIN CONTAINING PROTEIN"/>
    <property type="match status" value="1"/>
</dbReference>
<evidence type="ECO:0000313" key="2">
    <source>
        <dbReference type="Ensembl" id="ENSCCRP00000144036.1"/>
    </source>
</evidence>
<reference evidence="2" key="1">
    <citation type="submission" date="2025-08" db="UniProtKB">
        <authorList>
            <consortium name="Ensembl"/>
        </authorList>
    </citation>
    <scope>IDENTIFICATION</scope>
</reference>
<dbReference type="Gene3D" id="2.30.29.30">
    <property type="entry name" value="Pleckstrin-homology domain (PH domain)/Phosphotyrosine-binding domain (PTB)"/>
    <property type="match status" value="1"/>
</dbReference>
<dbReference type="AlphaFoldDB" id="A0A9J8ANC1"/>
<protein>
    <recommendedName>
        <fullName evidence="1">FERM C-terminal PH-like domain-containing protein</fullName>
    </recommendedName>
</protein>
<dbReference type="PANTHER" id="PTHR45858:SF1">
    <property type="entry name" value="FERM DOMAIN-CONTAINING PROTEIN 7"/>
    <property type="match status" value="1"/>
</dbReference>
<dbReference type="GeneTree" id="ENSGT00940000158972"/>
<feature type="domain" description="FERM C-terminal PH-like" evidence="1">
    <location>
        <begin position="1"/>
        <end position="28"/>
    </location>
</feature>
<sequence length="70" mass="8246">MASRDVCKAFWKLCVEYHAFFRLAEEPKSHQRSILSSKGSSFRYRSYCKSEYDTRQCRSSPDILTDVSKQ</sequence>
<dbReference type="Pfam" id="PF09380">
    <property type="entry name" value="FERM_C"/>
    <property type="match status" value="1"/>
</dbReference>
<evidence type="ECO:0000313" key="3">
    <source>
        <dbReference type="Proteomes" id="UP001108240"/>
    </source>
</evidence>
<accession>A0A9J8ANC1</accession>
<dbReference type="Ensembl" id="ENSCCRT00000149901.1">
    <property type="protein sequence ID" value="ENSCCRP00000144036.1"/>
    <property type="gene ID" value="ENSCCRG00000055664.1"/>
</dbReference>
<dbReference type="SUPFAM" id="SSF50729">
    <property type="entry name" value="PH domain-like"/>
    <property type="match status" value="1"/>
</dbReference>
<dbReference type="InterPro" id="IPR018980">
    <property type="entry name" value="FERM_PH-like_C"/>
</dbReference>
<keyword evidence="3" id="KW-1185">Reference proteome</keyword>
<dbReference type="Proteomes" id="UP001108240">
    <property type="component" value="Unplaced"/>
</dbReference>
<dbReference type="GO" id="GO:0005085">
    <property type="term" value="F:guanyl-nucleotide exchange factor activity"/>
    <property type="evidence" value="ECO:0007669"/>
    <property type="project" value="TreeGrafter"/>
</dbReference>